<dbReference type="Pfam" id="PF03477">
    <property type="entry name" value="ATP-cone"/>
    <property type="match status" value="1"/>
</dbReference>
<dbReference type="EMBL" id="LCCE01000052">
    <property type="protein sequence ID" value="KKS24924.1"/>
    <property type="molecule type" value="Genomic_DNA"/>
</dbReference>
<evidence type="ECO:0000256" key="2">
    <source>
        <dbReference type="ARBA" id="ARBA00022840"/>
    </source>
</evidence>
<organism evidence="5 6">
    <name type="scientific">Candidatus Yanofskybacteria bacterium GW2011_GWC2_41_9</name>
    <dbReference type="NCBI Taxonomy" id="1619029"/>
    <lineage>
        <taxon>Bacteria</taxon>
        <taxon>Candidatus Yanofskyibacteriota</taxon>
    </lineage>
</organism>
<dbReference type="GO" id="GO:0005524">
    <property type="term" value="F:ATP binding"/>
    <property type="evidence" value="ECO:0007669"/>
    <property type="project" value="UniProtKB-UniRule"/>
</dbReference>
<evidence type="ECO:0000256" key="3">
    <source>
        <dbReference type="PROSITE-ProRule" id="PRU00492"/>
    </source>
</evidence>
<evidence type="ECO:0000313" key="6">
    <source>
        <dbReference type="Proteomes" id="UP000033859"/>
    </source>
</evidence>
<dbReference type="AlphaFoldDB" id="A0A0G0XJ67"/>
<protein>
    <submittedName>
        <fullName evidence="5">Ribonucleoside-diphosphate reductase, beta subunit</fullName>
    </submittedName>
</protein>
<feature type="domain" description="ATP-cone" evidence="4">
    <location>
        <begin position="15"/>
        <end position="77"/>
    </location>
</feature>
<keyword evidence="1 3" id="KW-0547">Nucleotide-binding</keyword>
<comment type="caution">
    <text evidence="5">The sequence shown here is derived from an EMBL/GenBank/DDBJ whole genome shotgun (WGS) entry which is preliminary data.</text>
</comment>
<name>A0A0G0XJ67_9BACT</name>
<accession>A0A0G0XJ67</accession>
<proteinExistence type="predicted"/>
<sequence>MVTKKTAAREIVSIKSIQKRNGLVTSFDLSKIKAAIYKAMIQTGEGSEKEAELVANKVYAELIRITKKHKNFVPTVE</sequence>
<evidence type="ECO:0000259" key="4">
    <source>
        <dbReference type="PROSITE" id="PS51161"/>
    </source>
</evidence>
<evidence type="ECO:0000256" key="1">
    <source>
        <dbReference type="ARBA" id="ARBA00022741"/>
    </source>
</evidence>
<keyword evidence="2 3" id="KW-0067">ATP-binding</keyword>
<dbReference type="InterPro" id="IPR005144">
    <property type="entry name" value="ATP-cone_dom"/>
</dbReference>
<reference evidence="5 6" key="1">
    <citation type="journal article" date="2015" name="Nature">
        <title>rRNA introns, odd ribosomes, and small enigmatic genomes across a large radiation of phyla.</title>
        <authorList>
            <person name="Brown C.T."/>
            <person name="Hug L.A."/>
            <person name="Thomas B.C."/>
            <person name="Sharon I."/>
            <person name="Castelle C.J."/>
            <person name="Singh A."/>
            <person name="Wilkins M.J."/>
            <person name="Williams K.H."/>
            <person name="Banfield J.F."/>
        </authorList>
    </citation>
    <scope>NUCLEOTIDE SEQUENCE [LARGE SCALE GENOMIC DNA]</scope>
</reference>
<dbReference type="PROSITE" id="PS51161">
    <property type="entry name" value="ATP_CONE"/>
    <property type="match status" value="1"/>
</dbReference>
<feature type="non-terminal residue" evidence="5">
    <location>
        <position position="77"/>
    </location>
</feature>
<evidence type="ECO:0000313" key="5">
    <source>
        <dbReference type="EMBL" id="KKS24924.1"/>
    </source>
</evidence>
<gene>
    <name evidence="5" type="ORF">UU84_C0052G0001</name>
</gene>
<dbReference type="Proteomes" id="UP000033859">
    <property type="component" value="Unassembled WGS sequence"/>
</dbReference>